<reference evidence="1" key="1">
    <citation type="journal article" date="2021" name="bioRxiv">
        <title>Whole Genome Assembly and Annotation of Northern Wild Rice, Zizania palustris L., Supports a Whole Genome Duplication in the Zizania Genus.</title>
        <authorList>
            <person name="Haas M."/>
            <person name="Kono T."/>
            <person name="Macchietto M."/>
            <person name="Millas R."/>
            <person name="McGilp L."/>
            <person name="Shao M."/>
            <person name="Duquette J."/>
            <person name="Hirsch C.N."/>
            <person name="Kimball J."/>
        </authorList>
    </citation>
    <scope>NUCLEOTIDE SEQUENCE</scope>
    <source>
        <tissue evidence="1">Fresh leaf tissue</tissue>
    </source>
</reference>
<sequence>MDGAEPAIAAGIAEGRRNEHDLASIQRRRGKEEAHAPRWWWGGSAVMSAGRRRRGGGGERRYIARVRA</sequence>
<name>A0A8J6C4Y6_ZIZPA</name>
<organism evidence="1 2">
    <name type="scientific">Zizania palustris</name>
    <name type="common">Northern wild rice</name>
    <dbReference type="NCBI Taxonomy" id="103762"/>
    <lineage>
        <taxon>Eukaryota</taxon>
        <taxon>Viridiplantae</taxon>
        <taxon>Streptophyta</taxon>
        <taxon>Embryophyta</taxon>
        <taxon>Tracheophyta</taxon>
        <taxon>Spermatophyta</taxon>
        <taxon>Magnoliopsida</taxon>
        <taxon>Liliopsida</taxon>
        <taxon>Poales</taxon>
        <taxon>Poaceae</taxon>
        <taxon>BOP clade</taxon>
        <taxon>Oryzoideae</taxon>
        <taxon>Oryzeae</taxon>
        <taxon>Zizaniinae</taxon>
        <taxon>Zizania</taxon>
    </lineage>
</organism>
<proteinExistence type="predicted"/>
<evidence type="ECO:0000313" key="1">
    <source>
        <dbReference type="EMBL" id="KAG8099703.1"/>
    </source>
</evidence>
<evidence type="ECO:0000313" key="2">
    <source>
        <dbReference type="Proteomes" id="UP000729402"/>
    </source>
</evidence>
<keyword evidence="2" id="KW-1185">Reference proteome</keyword>
<dbReference type="AlphaFoldDB" id="A0A8J6C4Y6"/>
<comment type="caution">
    <text evidence="1">The sequence shown here is derived from an EMBL/GenBank/DDBJ whole genome shotgun (WGS) entry which is preliminary data.</text>
</comment>
<gene>
    <name evidence="1" type="ORF">GUJ93_ZPchr0013g37495</name>
</gene>
<dbReference type="EMBL" id="JAAALK010000079">
    <property type="protein sequence ID" value="KAG8099703.1"/>
    <property type="molecule type" value="Genomic_DNA"/>
</dbReference>
<accession>A0A8J6C4Y6</accession>
<protein>
    <submittedName>
        <fullName evidence="1">Uncharacterized protein</fullName>
    </submittedName>
</protein>
<reference evidence="1" key="2">
    <citation type="submission" date="2021-02" db="EMBL/GenBank/DDBJ databases">
        <authorList>
            <person name="Kimball J.A."/>
            <person name="Haas M.W."/>
            <person name="Macchietto M."/>
            <person name="Kono T."/>
            <person name="Duquette J."/>
            <person name="Shao M."/>
        </authorList>
    </citation>
    <scope>NUCLEOTIDE SEQUENCE</scope>
    <source>
        <tissue evidence="1">Fresh leaf tissue</tissue>
    </source>
</reference>
<dbReference type="Proteomes" id="UP000729402">
    <property type="component" value="Unassembled WGS sequence"/>
</dbReference>